<keyword evidence="4" id="KW-1185">Reference proteome</keyword>
<evidence type="ECO:0000259" key="2">
    <source>
        <dbReference type="PROSITE" id="PS50801"/>
    </source>
</evidence>
<dbReference type="Gene3D" id="3.30.750.24">
    <property type="entry name" value="STAS domain"/>
    <property type="match status" value="1"/>
</dbReference>
<organism evidence="3 4">
    <name type="scientific">Streptomyces andamanensis</name>
    <dbReference type="NCBI Taxonomy" id="1565035"/>
    <lineage>
        <taxon>Bacteria</taxon>
        <taxon>Bacillati</taxon>
        <taxon>Actinomycetota</taxon>
        <taxon>Actinomycetes</taxon>
        <taxon>Kitasatosporales</taxon>
        <taxon>Streptomycetaceae</taxon>
        <taxon>Streptomyces</taxon>
    </lineage>
</organism>
<sequence length="131" mass="14016">MPTTPDAAFLRILPSTDPDTLCLALVGDLDHETGDDVLDEIREALRGCDGVRGLRLDCREVATADSAGLAVLLQLHRDAHEAGLGFRLDRTGPRLERLLRITGTYEYLTGASPAHLPADPEPAIETGDSGT</sequence>
<dbReference type="InterPro" id="IPR058548">
    <property type="entry name" value="MlaB-like_STAS"/>
</dbReference>
<protein>
    <submittedName>
        <fullName evidence="3">STAS domain-containing protein</fullName>
    </submittedName>
</protein>
<dbReference type="Proteomes" id="UP001595824">
    <property type="component" value="Unassembled WGS sequence"/>
</dbReference>
<dbReference type="Pfam" id="PF13466">
    <property type="entry name" value="STAS_2"/>
    <property type="match status" value="1"/>
</dbReference>
<accession>A0ABV8T812</accession>
<dbReference type="RefSeq" id="WP_381736358.1">
    <property type="nucleotide sequence ID" value="NZ_JBHSDP010000002.1"/>
</dbReference>
<dbReference type="EMBL" id="JBHSDP010000002">
    <property type="protein sequence ID" value="MFC4326276.1"/>
    <property type="molecule type" value="Genomic_DNA"/>
</dbReference>
<reference evidence="4" key="1">
    <citation type="journal article" date="2019" name="Int. J. Syst. Evol. Microbiol.">
        <title>The Global Catalogue of Microorganisms (GCM) 10K type strain sequencing project: providing services to taxonomists for standard genome sequencing and annotation.</title>
        <authorList>
            <consortium name="The Broad Institute Genomics Platform"/>
            <consortium name="The Broad Institute Genome Sequencing Center for Infectious Disease"/>
            <person name="Wu L."/>
            <person name="Ma J."/>
        </authorList>
    </citation>
    <scope>NUCLEOTIDE SEQUENCE [LARGE SCALE GENOMIC DNA]</scope>
    <source>
        <strain evidence="4">PCU 347</strain>
    </source>
</reference>
<dbReference type="SUPFAM" id="SSF52091">
    <property type="entry name" value="SpoIIaa-like"/>
    <property type="match status" value="1"/>
</dbReference>
<dbReference type="CDD" id="cd07043">
    <property type="entry name" value="STAS_anti-anti-sigma_factors"/>
    <property type="match status" value="1"/>
</dbReference>
<dbReference type="InterPro" id="IPR036513">
    <property type="entry name" value="STAS_dom_sf"/>
</dbReference>
<evidence type="ECO:0000313" key="3">
    <source>
        <dbReference type="EMBL" id="MFC4326276.1"/>
    </source>
</evidence>
<name>A0ABV8T812_9ACTN</name>
<dbReference type="PROSITE" id="PS50801">
    <property type="entry name" value="STAS"/>
    <property type="match status" value="1"/>
</dbReference>
<feature type="domain" description="STAS" evidence="2">
    <location>
        <begin position="10"/>
        <end position="127"/>
    </location>
</feature>
<comment type="caution">
    <text evidence="3">The sequence shown here is derived from an EMBL/GenBank/DDBJ whole genome shotgun (WGS) entry which is preliminary data.</text>
</comment>
<feature type="region of interest" description="Disordered" evidence="1">
    <location>
        <begin position="112"/>
        <end position="131"/>
    </location>
</feature>
<dbReference type="InterPro" id="IPR002645">
    <property type="entry name" value="STAS_dom"/>
</dbReference>
<proteinExistence type="predicted"/>
<evidence type="ECO:0000313" key="4">
    <source>
        <dbReference type="Proteomes" id="UP001595824"/>
    </source>
</evidence>
<gene>
    <name evidence="3" type="ORF">ACFPC0_00225</name>
</gene>
<evidence type="ECO:0000256" key="1">
    <source>
        <dbReference type="SAM" id="MobiDB-lite"/>
    </source>
</evidence>